<accession>A0ABY0HH94</accession>
<dbReference type="PANTHER" id="PTHR35186">
    <property type="entry name" value="ANK_REP_REGION DOMAIN-CONTAINING PROTEIN"/>
    <property type="match status" value="1"/>
</dbReference>
<evidence type="ECO:0000313" key="3">
    <source>
        <dbReference type="Proteomes" id="UP000294003"/>
    </source>
</evidence>
<feature type="domain" description="DUF7580" evidence="1">
    <location>
        <begin position="39"/>
        <end position="228"/>
    </location>
</feature>
<organism evidence="2 3">
    <name type="scientific">Monosporascus cannonballus</name>
    <dbReference type="NCBI Taxonomy" id="155416"/>
    <lineage>
        <taxon>Eukaryota</taxon>
        <taxon>Fungi</taxon>
        <taxon>Dikarya</taxon>
        <taxon>Ascomycota</taxon>
        <taxon>Pezizomycotina</taxon>
        <taxon>Sordariomycetes</taxon>
        <taxon>Xylariomycetidae</taxon>
        <taxon>Xylariales</taxon>
        <taxon>Xylariales incertae sedis</taxon>
        <taxon>Monosporascus</taxon>
    </lineage>
</organism>
<dbReference type="PANTHER" id="PTHR35186:SF4">
    <property type="entry name" value="PRION-INHIBITION AND PROPAGATION HELO DOMAIN-CONTAINING PROTEIN"/>
    <property type="match status" value="1"/>
</dbReference>
<protein>
    <recommendedName>
        <fullName evidence="1">DUF7580 domain-containing protein</fullName>
    </recommendedName>
</protein>
<name>A0ABY0HH94_9PEZI</name>
<proteinExistence type="predicted"/>
<dbReference type="EMBL" id="QJNS01000056">
    <property type="protein sequence ID" value="RYO90451.1"/>
    <property type="molecule type" value="Genomic_DNA"/>
</dbReference>
<evidence type="ECO:0000259" key="1">
    <source>
        <dbReference type="Pfam" id="PF24476"/>
    </source>
</evidence>
<gene>
    <name evidence="2" type="ORF">DL762_002655</name>
</gene>
<reference evidence="2 3" key="1">
    <citation type="submission" date="2018-06" db="EMBL/GenBank/DDBJ databases">
        <title>Complete Genomes of Monosporascus.</title>
        <authorList>
            <person name="Robinson A.J."/>
            <person name="Natvig D.O."/>
        </authorList>
    </citation>
    <scope>NUCLEOTIDE SEQUENCE [LARGE SCALE GENOMIC DNA]</scope>
    <source>
        <strain evidence="2 3">CBS 609.92</strain>
    </source>
</reference>
<dbReference type="Pfam" id="PF24476">
    <property type="entry name" value="DUF7580"/>
    <property type="match status" value="1"/>
</dbReference>
<evidence type="ECO:0000313" key="2">
    <source>
        <dbReference type="EMBL" id="RYO90451.1"/>
    </source>
</evidence>
<sequence length="242" mass="27421">MKASRTQAIYSLCTSLGEHQESCYGYLHGEDCLYYVHPVSYGRIDTFAPLSLAELLTRGPRLGRLQRLALSLILASSFLQLFDSPWLPASLGKDDIQFIADPNNPGAFKLDQPHINSDFFRPSSQEQRRAKIKESLPRLGVVLIELCFGEPLEVQSYREELGIESDVKKSAALDLAAAIKWLEDVSEEAGPNYAATIEWCLTGIRTMPTDTQEWRKQMLWKVVRPLEKCYRDLGRGIEEIRV</sequence>
<keyword evidence="3" id="KW-1185">Reference proteome</keyword>
<dbReference type="Proteomes" id="UP000294003">
    <property type="component" value="Unassembled WGS sequence"/>
</dbReference>
<comment type="caution">
    <text evidence="2">The sequence shown here is derived from an EMBL/GenBank/DDBJ whole genome shotgun (WGS) entry which is preliminary data.</text>
</comment>
<dbReference type="InterPro" id="IPR056002">
    <property type="entry name" value="DUF7580"/>
</dbReference>